<feature type="transmembrane region" description="Helical" evidence="9">
    <location>
        <begin position="60"/>
        <end position="79"/>
    </location>
</feature>
<feature type="transmembrane region" description="Helical" evidence="9">
    <location>
        <begin position="288"/>
        <end position="307"/>
    </location>
</feature>
<dbReference type="Pfam" id="PF00375">
    <property type="entry name" value="SDF"/>
    <property type="match status" value="1"/>
</dbReference>
<evidence type="ECO:0000256" key="1">
    <source>
        <dbReference type="ARBA" id="ARBA00004429"/>
    </source>
</evidence>
<proteinExistence type="inferred from homology"/>
<dbReference type="PRINTS" id="PR00173">
    <property type="entry name" value="EDTRNSPORT"/>
</dbReference>
<evidence type="ECO:0000313" key="11">
    <source>
        <dbReference type="Proteomes" id="UP001165565"/>
    </source>
</evidence>
<dbReference type="GO" id="GO:0005886">
    <property type="term" value="C:plasma membrane"/>
    <property type="evidence" value="ECO:0007669"/>
    <property type="project" value="UniProtKB-SubCell"/>
</dbReference>
<dbReference type="PANTHER" id="PTHR42865">
    <property type="entry name" value="PROTON/GLUTAMATE-ASPARTATE SYMPORTER"/>
    <property type="match status" value="1"/>
</dbReference>
<evidence type="ECO:0000256" key="8">
    <source>
        <dbReference type="ARBA" id="ARBA00023136"/>
    </source>
</evidence>
<comment type="caution">
    <text evidence="10">The sequence shown here is derived from an EMBL/GenBank/DDBJ whole genome shotgun (WGS) entry which is preliminary data.</text>
</comment>
<dbReference type="NCBIfam" id="NF002461">
    <property type="entry name" value="PRK01663.1"/>
    <property type="match status" value="1"/>
</dbReference>
<evidence type="ECO:0000256" key="4">
    <source>
        <dbReference type="ARBA" id="ARBA00022475"/>
    </source>
</evidence>
<evidence type="ECO:0000256" key="3">
    <source>
        <dbReference type="ARBA" id="ARBA00022448"/>
    </source>
</evidence>
<keyword evidence="7 9" id="KW-1133">Transmembrane helix</keyword>
<dbReference type="Proteomes" id="UP001165565">
    <property type="component" value="Unassembled WGS sequence"/>
</dbReference>
<feature type="transmembrane region" description="Helical" evidence="9">
    <location>
        <begin position="314"/>
        <end position="339"/>
    </location>
</feature>
<dbReference type="GO" id="GO:0015138">
    <property type="term" value="F:fumarate transmembrane transporter activity"/>
    <property type="evidence" value="ECO:0007669"/>
    <property type="project" value="TreeGrafter"/>
</dbReference>
<organism evidence="10 11">
    <name type="scientific">Sphingomonas lycopersici</name>
    <dbReference type="NCBI Taxonomy" id="2951807"/>
    <lineage>
        <taxon>Bacteria</taxon>
        <taxon>Pseudomonadati</taxon>
        <taxon>Pseudomonadota</taxon>
        <taxon>Alphaproteobacteria</taxon>
        <taxon>Sphingomonadales</taxon>
        <taxon>Sphingomonadaceae</taxon>
        <taxon>Sphingomonas</taxon>
    </lineage>
</organism>
<keyword evidence="4" id="KW-1003">Cell membrane</keyword>
<feature type="transmembrane region" description="Helical" evidence="9">
    <location>
        <begin position="167"/>
        <end position="190"/>
    </location>
</feature>
<evidence type="ECO:0000256" key="5">
    <source>
        <dbReference type="ARBA" id="ARBA00022692"/>
    </source>
</evidence>
<evidence type="ECO:0000256" key="7">
    <source>
        <dbReference type="ARBA" id="ARBA00022989"/>
    </source>
</evidence>
<keyword evidence="8 9" id="KW-0472">Membrane</keyword>
<dbReference type="PANTHER" id="PTHR42865:SF1">
    <property type="entry name" value="AEROBIC C4-DICARBOXYLATE TRANSPORT PROTEIN"/>
    <property type="match status" value="1"/>
</dbReference>
<dbReference type="GO" id="GO:0070778">
    <property type="term" value="P:L-aspartate transmembrane transport"/>
    <property type="evidence" value="ECO:0007669"/>
    <property type="project" value="TreeGrafter"/>
</dbReference>
<feature type="transmembrane region" description="Helical" evidence="9">
    <location>
        <begin position="202"/>
        <end position="225"/>
    </location>
</feature>
<dbReference type="Gene3D" id="1.10.3860.10">
    <property type="entry name" value="Sodium:dicarboxylate symporter"/>
    <property type="match status" value="1"/>
</dbReference>
<comment type="subcellular location">
    <subcellularLocation>
        <location evidence="1">Cell inner membrane</location>
        <topology evidence="1">Multi-pass membrane protein</topology>
    </subcellularLocation>
</comment>
<dbReference type="GO" id="GO:0015141">
    <property type="term" value="F:succinate transmembrane transporter activity"/>
    <property type="evidence" value="ECO:0007669"/>
    <property type="project" value="TreeGrafter"/>
</dbReference>
<reference evidence="10" key="1">
    <citation type="submission" date="2022-06" db="EMBL/GenBank/DDBJ databases">
        <title>Sphingomonas sp. nov. isolated from rhizosphere soil of tomato.</title>
        <authorList>
            <person name="Dong H."/>
            <person name="Gao R."/>
        </authorList>
    </citation>
    <scope>NUCLEOTIDE SEQUENCE</scope>
    <source>
        <strain evidence="10">MMSM24</strain>
    </source>
</reference>
<dbReference type="InterPro" id="IPR001991">
    <property type="entry name" value="Na-dicarboxylate_symporter"/>
</dbReference>
<dbReference type="SUPFAM" id="SSF118215">
    <property type="entry name" value="Proton glutamate symport protein"/>
    <property type="match status" value="1"/>
</dbReference>
<accession>A0AA42CSG1</accession>
<dbReference type="AlphaFoldDB" id="A0AA42CSG1"/>
<dbReference type="FunFam" id="1.10.3860.10:FF:000001">
    <property type="entry name" value="C4-dicarboxylate transport protein"/>
    <property type="match status" value="1"/>
</dbReference>
<keyword evidence="3" id="KW-0813">Transport</keyword>
<dbReference type="GO" id="GO:0015366">
    <property type="term" value="F:malate:proton symporter activity"/>
    <property type="evidence" value="ECO:0007669"/>
    <property type="project" value="TreeGrafter"/>
</dbReference>
<feature type="transmembrane region" description="Helical" evidence="9">
    <location>
        <begin position="124"/>
        <end position="147"/>
    </location>
</feature>
<evidence type="ECO:0000256" key="6">
    <source>
        <dbReference type="ARBA" id="ARBA00022847"/>
    </source>
</evidence>
<dbReference type="PROSITE" id="PS00713">
    <property type="entry name" value="NA_DICARBOXYL_SYMP_1"/>
    <property type="match status" value="1"/>
</dbReference>
<dbReference type="InterPro" id="IPR018107">
    <property type="entry name" value="Na-dicarboxylate_symporter_CS"/>
</dbReference>
<feature type="transmembrane region" description="Helical" evidence="9">
    <location>
        <begin position="27"/>
        <end position="48"/>
    </location>
</feature>
<evidence type="ECO:0000313" key="10">
    <source>
        <dbReference type="EMBL" id="MCW6533286.1"/>
    </source>
</evidence>
<protein>
    <submittedName>
        <fullName evidence="10">C4-dicarboxylate transporter DctA</fullName>
    </submittedName>
</protein>
<keyword evidence="6" id="KW-0769">Symport</keyword>
<dbReference type="EMBL" id="JANFAV010000001">
    <property type="protein sequence ID" value="MCW6533286.1"/>
    <property type="molecule type" value="Genomic_DNA"/>
</dbReference>
<sequence>MLGVALGHFAPDTGAALRPLGELFIKLVRMMIAPIVFVTVVTGIAGLGNLREAGRLGFKAILYFELVSTLALVIGLVVGNLVQPGHGLNIDPRSLDSNAVASFVRAGEQMSSVGFLFHMVPDSLLGALASGEILQVLLVAILLGAVLAGSGQGDGAIVRLLEEAGKALFGMIGAIMYLAPVGAFGAMAFTVGKYGVGALQQLGMLIVCFYATALIFIVGVLGLIARASGFSLWRLLVYLKDEIVLVLGTSTSESALPRLMEKLERLGVARPVVRLVVPTGYSFNLDGIAIYLTMASLFIAQALNVPLSIGEQIGLLLVLLLTSKGAAAVTGGGFITLAATLSSTHTLPVAGLALLLGIDRFMSEARAITNMIGNAVACLAVARWEGAVDQQRMRSMLHGGDLDASTR</sequence>
<keyword evidence="11" id="KW-1185">Reference proteome</keyword>
<evidence type="ECO:0000256" key="2">
    <source>
        <dbReference type="ARBA" id="ARBA00006148"/>
    </source>
</evidence>
<dbReference type="InterPro" id="IPR036458">
    <property type="entry name" value="Na:dicarbo_symporter_sf"/>
</dbReference>
<evidence type="ECO:0000256" key="9">
    <source>
        <dbReference type="SAM" id="Phobius"/>
    </source>
</evidence>
<name>A0AA42CSG1_9SPHN</name>
<comment type="similarity">
    <text evidence="2">Belongs to the dicarboxylate/amino acid:cation symporter (DAACS) (TC 2.A.23) family.</text>
</comment>
<keyword evidence="5 9" id="KW-0812">Transmembrane</keyword>
<gene>
    <name evidence="10" type="primary">dctA</name>
    <name evidence="10" type="ORF">NEE01_00670</name>
</gene>